<keyword evidence="4" id="KW-0010">Activator</keyword>
<dbReference type="InterPro" id="IPR005559">
    <property type="entry name" value="CG-1_dom"/>
</dbReference>
<gene>
    <name evidence="10" type="primary">CAMT-1_1</name>
    <name evidence="10" type="ORF">KIN20_005892</name>
</gene>
<evidence type="ECO:0000256" key="8">
    <source>
        <dbReference type="SAM" id="MobiDB-lite"/>
    </source>
</evidence>
<dbReference type="InterPro" id="IPR014756">
    <property type="entry name" value="Ig_E-set"/>
</dbReference>
<dbReference type="GO" id="GO:0006357">
    <property type="term" value="P:regulation of transcription by RNA polymerase II"/>
    <property type="evidence" value="ECO:0007669"/>
    <property type="project" value="TreeGrafter"/>
</dbReference>
<feature type="compositionally biased region" description="Basic and acidic residues" evidence="8">
    <location>
        <begin position="293"/>
        <end position="311"/>
    </location>
</feature>
<evidence type="ECO:0000256" key="1">
    <source>
        <dbReference type="ARBA" id="ARBA00004123"/>
    </source>
</evidence>
<dbReference type="CDD" id="cd00102">
    <property type="entry name" value="IPT"/>
    <property type="match status" value="1"/>
</dbReference>
<organism evidence="10 11">
    <name type="scientific">Parelaphostrongylus tenuis</name>
    <name type="common">Meningeal worm</name>
    <dbReference type="NCBI Taxonomy" id="148309"/>
    <lineage>
        <taxon>Eukaryota</taxon>
        <taxon>Metazoa</taxon>
        <taxon>Ecdysozoa</taxon>
        <taxon>Nematoda</taxon>
        <taxon>Chromadorea</taxon>
        <taxon>Rhabditida</taxon>
        <taxon>Rhabditina</taxon>
        <taxon>Rhabditomorpha</taxon>
        <taxon>Strongyloidea</taxon>
        <taxon>Metastrongylidae</taxon>
        <taxon>Parelaphostrongylus</taxon>
    </lineage>
</organism>
<reference evidence="10" key="1">
    <citation type="submission" date="2021-06" db="EMBL/GenBank/DDBJ databases">
        <title>Parelaphostrongylus tenuis whole genome reference sequence.</title>
        <authorList>
            <person name="Garwood T.J."/>
            <person name="Larsen P.A."/>
            <person name="Fountain-Jones N.M."/>
            <person name="Garbe J.R."/>
            <person name="Macchietto M.G."/>
            <person name="Kania S.A."/>
            <person name="Gerhold R.W."/>
            <person name="Richards J.E."/>
            <person name="Wolf T.M."/>
        </authorList>
    </citation>
    <scope>NUCLEOTIDE SEQUENCE</scope>
    <source>
        <strain evidence="10">MNPRO001-30</strain>
        <tissue evidence="10">Meninges</tissue>
    </source>
</reference>
<protein>
    <submittedName>
        <fullName evidence="10">CG-1 domain</fullName>
    </submittedName>
</protein>
<evidence type="ECO:0000256" key="5">
    <source>
        <dbReference type="ARBA" id="ARBA00023163"/>
    </source>
</evidence>
<comment type="caution">
    <text evidence="10">The sequence shown here is derived from an EMBL/GenBank/DDBJ whole genome shotgun (WGS) entry which is preliminary data.</text>
</comment>
<comment type="similarity">
    <text evidence="2">Belongs to the CAMTA family.</text>
</comment>
<proteinExistence type="inferred from homology"/>
<evidence type="ECO:0000256" key="4">
    <source>
        <dbReference type="ARBA" id="ARBA00023159"/>
    </source>
</evidence>
<dbReference type="Proteomes" id="UP001196413">
    <property type="component" value="Unassembled WGS sequence"/>
</dbReference>
<evidence type="ECO:0000256" key="2">
    <source>
        <dbReference type="ARBA" id="ARBA00008267"/>
    </source>
</evidence>
<dbReference type="InterPro" id="IPR013783">
    <property type="entry name" value="Ig-like_fold"/>
</dbReference>
<evidence type="ECO:0000313" key="10">
    <source>
        <dbReference type="EMBL" id="KAJ1350164.1"/>
    </source>
</evidence>
<dbReference type="GO" id="GO:0003690">
    <property type="term" value="F:double-stranded DNA binding"/>
    <property type="evidence" value="ECO:0007669"/>
    <property type="project" value="TreeGrafter"/>
</dbReference>
<comment type="subcellular location">
    <subcellularLocation>
        <location evidence="1">Nucleus</location>
    </subcellularLocation>
</comment>
<evidence type="ECO:0000256" key="7">
    <source>
        <dbReference type="ARBA" id="ARBA00029480"/>
    </source>
</evidence>
<sequence length="500" mass="56332">MVNHHHHRLRRTPTMAVFPTDEFSATNSSWNSNQEIARLLYSAPNHPEWLTQKVALRPQTGTQYMFCRFDGNWFKIDGYEWKKRREGKLIREDHMKLKVNKQEILSANYAHSSVVPTFHRRVYWLTNNPEYALVHYLNTETEINLKSAMDKISTCIKLNSLNLSKQQLLDQISPIYANMLCQQDIATLCEEISSLLQNTQQNDLDTTAGGHSTILEPNTMSYVSHSSLQRLERRNSFGSEFRHGLSSSILRRQPSAFSDCLDVVHGGICASVMNNNVDGKLSRESCTGYSADGRSHSCETYRSSNQDEDKSSGIQPSQPVSQSSFPSDSQLSTYIAPITEMTPNSGCVKGGTKVLIVGGWYMKGHNYSVMFGEKRVPARLIQVGVLSLIVPPTSVCGVVPVRVLCNGQIISTSVEFTYTNDHDEVTMSLRQCMVDRLHLIAHAFGAIDKLEWVTPFDERSILSLLKNLTSHRLSMPSILSTHPLLSIKDNSTYCCCIELR</sequence>
<keyword evidence="3" id="KW-0040">ANK repeat</keyword>
<evidence type="ECO:0000256" key="6">
    <source>
        <dbReference type="ARBA" id="ARBA00023242"/>
    </source>
</evidence>
<feature type="domain" description="CG-1" evidence="9">
    <location>
        <begin position="19"/>
        <end position="145"/>
    </location>
</feature>
<feature type="compositionally biased region" description="Low complexity" evidence="8">
    <location>
        <begin position="312"/>
        <end position="328"/>
    </location>
</feature>
<dbReference type="EMBL" id="JAHQIW010000807">
    <property type="protein sequence ID" value="KAJ1350164.1"/>
    <property type="molecule type" value="Genomic_DNA"/>
</dbReference>
<feature type="region of interest" description="Disordered" evidence="8">
    <location>
        <begin position="289"/>
        <end position="328"/>
    </location>
</feature>
<accession>A0AAD5MM61</accession>
<dbReference type="PANTHER" id="PTHR23335">
    <property type="entry name" value="CALMODULIN-BINDING TRANSCRIPTION ACTIVATOR CAMTA"/>
    <property type="match status" value="1"/>
</dbReference>
<evidence type="ECO:0000259" key="9">
    <source>
        <dbReference type="PROSITE" id="PS51437"/>
    </source>
</evidence>
<dbReference type="PROSITE" id="PS51437">
    <property type="entry name" value="CG_1"/>
    <property type="match status" value="1"/>
</dbReference>
<name>A0AAD5MM61_PARTN</name>
<evidence type="ECO:0000313" key="11">
    <source>
        <dbReference type="Proteomes" id="UP001196413"/>
    </source>
</evidence>
<dbReference type="Pfam" id="PF01833">
    <property type="entry name" value="TIG"/>
    <property type="match status" value="1"/>
</dbReference>
<comment type="subunit">
    <text evidence="7">May interact with calmodulin.</text>
</comment>
<dbReference type="InterPro" id="IPR002909">
    <property type="entry name" value="IPT_dom"/>
</dbReference>
<dbReference type="SUPFAM" id="SSF81296">
    <property type="entry name" value="E set domains"/>
    <property type="match status" value="1"/>
</dbReference>
<dbReference type="GO" id="GO:0003712">
    <property type="term" value="F:transcription coregulator activity"/>
    <property type="evidence" value="ECO:0007669"/>
    <property type="project" value="TreeGrafter"/>
</dbReference>
<dbReference type="SMART" id="SM01076">
    <property type="entry name" value="CG-1"/>
    <property type="match status" value="1"/>
</dbReference>
<dbReference type="PANTHER" id="PTHR23335:SF1">
    <property type="entry name" value="CALMODULIN-BINDING TRANSCRIPTION ACTIVATOR, ISOFORM F"/>
    <property type="match status" value="1"/>
</dbReference>
<keyword evidence="5" id="KW-0804">Transcription</keyword>
<keyword evidence="11" id="KW-1185">Reference proteome</keyword>
<keyword evidence="6" id="KW-0539">Nucleus</keyword>
<evidence type="ECO:0000256" key="3">
    <source>
        <dbReference type="ARBA" id="ARBA00023043"/>
    </source>
</evidence>
<dbReference type="GO" id="GO:0005634">
    <property type="term" value="C:nucleus"/>
    <property type="evidence" value="ECO:0007669"/>
    <property type="project" value="UniProtKB-SubCell"/>
</dbReference>
<dbReference type="Gene3D" id="2.60.40.10">
    <property type="entry name" value="Immunoglobulins"/>
    <property type="match status" value="1"/>
</dbReference>
<dbReference type="AlphaFoldDB" id="A0AAD5MM61"/>
<dbReference type="Pfam" id="PF03859">
    <property type="entry name" value="CG-1"/>
    <property type="match status" value="1"/>
</dbReference>